<dbReference type="GO" id="GO:0006298">
    <property type="term" value="P:mismatch repair"/>
    <property type="evidence" value="ECO:0007669"/>
    <property type="project" value="TreeGrafter"/>
</dbReference>
<keyword evidence="13 14" id="KW-0464">Manganese</keyword>
<keyword evidence="19" id="KW-1185">Reference proteome</keyword>
<feature type="binding site" evidence="14 15">
    <location>
        <position position="168"/>
    </location>
    <ligand>
        <name>a divalent metal cation</name>
        <dbReference type="ChEBI" id="CHEBI:60240"/>
    </ligand>
</feature>
<dbReference type="PANTHER" id="PTHR10954:SF18">
    <property type="entry name" value="RIBONUCLEASE HII"/>
    <property type="match status" value="1"/>
</dbReference>
<feature type="binding site" evidence="14 15">
    <location>
        <position position="78"/>
    </location>
    <ligand>
        <name>a divalent metal cation</name>
        <dbReference type="ChEBI" id="CHEBI:60240"/>
    </ligand>
</feature>
<dbReference type="GO" id="GO:0004523">
    <property type="term" value="F:RNA-DNA hybrid ribonuclease activity"/>
    <property type="evidence" value="ECO:0007669"/>
    <property type="project" value="UniProtKB-UniRule"/>
</dbReference>
<evidence type="ECO:0000256" key="16">
    <source>
        <dbReference type="RuleBase" id="RU003515"/>
    </source>
</evidence>
<keyword evidence="8 14" id="KW-0963">Cytoplasm</keyword>
<evidence type="ECO:0000256" key="4">
    <source>
        <dbReference type="ARBA" id="ARBA00004496"/>
    </source>
</evidence>
<dbReference type="OrthoDB" id="9803420at2"/>
<dbReference type="InterPro" id="IPR022898">
    <property type="entry name" value="RNase_HII"/>
</dbReference>
<dbReference type="AlphaFoldDB" id="A0A1I2KSZ8"/>
<dbReference type="NCBIfam" id="NF000595">
    <property type="entry name" value="PRK00015.1-3"/>
    <property type="match status" value="1"/>
</dbReference>
<dbReference type="InterPro" id="IPR036397">
    <property type="entry name" value="RNaseH_sf"/>
</dbReference>
<sequence>MTIKTIAQIKKELVDESVEEEYLDLLRSDKRKGVQKLIEQYDRRQAQKREYKHQFEQMKSFEYSCREKGTHIIAGIDEAGRGPLAGPVVAAAVILPEDYYLEGLYDSKKIPLAKREEFFRCIKAHADCGIGIVSNEEIDQYNIYQATKLAMKRAVIDLNQVPEHLLIDAMHLEETEVPQTYLVKGDQRSVSIAAASIIAKVTRDRIMSEWHDNYPMYHFRSNQGYGTKEHLEALKTYGVSPLHRRSFAPVKENS</sequence>
<keyword evidence="11 14" id="KW-0255">Endonuclease</keyword>
<dbReference type="Proteomes" id="UP000198897">
    <property type="component" value="Unassembled WGS sequence"/>
</dbReference>
<dbReference type="GO" id="GO:0005737">
    <property type="term" value="C:cytoplasm"/>
    <property type="evidence" value="ECO:0007669"/>
    <property type="project" value="UniProtKB-SubCell"/>
</dbReference>
<evidence type="ECO:0000256" key="10">
    <source>
        <dbReference type="ARBA" id="ARBA00022723"/>
    </source>
</evidence>
<evidence type="ECO:0000256" key="6">
    <source>
        <dbReference type="ARBA" id="ARBA00012180"/>
    </source>
</evidence>
<protein>
    <recommendedName>
        <fullName evidence="7 14">Ribonuclease HII</fullName>
        <shortName evidence="14">RNase HII</shortName>
        <ecNumber evidence="6 14">3.1.26.4</ecNumber>
    </recommendedName>
</protein>
<dbReference type="EC" id="3.1.26.4" evidence="6 14"/>
<evidence type="ECO:0000256" key="1">
    <source>
        <dbReference type="ARBA" id="ARBA00000077"/>
    </source>
</evidence>
<name>A0A1I2KSZ8_9BACI</name>
<comment type="similarity">
    <text evidence="5 14 16">Belongs to the RNase HII family.</text>
</comment>
<evidence type="ECO:0000256" key="3">
    <source>
        <dbReference type="ARBA" id="ARBA00004065"/>
    </source>
</evidence>
<comment type="catalytic activity">
    <reaction evidence="1 14 15 16">
        <text>Endonucleolytic cleavage to 5'-phosphomonoester.</text>
        <dbReference type="EC" id="3.1.26.4"/>
    </reaction>
</comment>
<keyword evidence="10 14" id="KW-0479">Metal-binding</keyword>
<evidence type="ECO:0000256" key="13">
    <source>
        <dbReference type="ARBA" id="ARBA00023211"/>
    </source>
</evidence>
<evidence type="ECO:0000256" key="11">
    <source>
        <dbReference type="ARBA" id="ARBA00022759"/>
    </source>
</evidence>
<comment type="cofactor">
    <cofactor evidence="14 15">
        <name>Mn(2+)</name>
        <dbReference type="ChEBI" id="CHEBI:29035"/>
    </cofactor>
    <cofactor evidence="14 15">
        <name>Mg(2+)</name>
        <dbReference type="ChEBI" id="CHEBI:18420"/>
    </cofactor>
    <text evidence="14 15">Manganese or magnesium. Binds 1 divalent metal ion per monomer in the absence of substrate. May bind a second metal ion after substrate binding.</text>
</comment>
<proteinExistence type="inferred from homology"/>
<evidence type="ECO:0000313" key="18">
    <source>
        <dbReference type="EMBL" id="SFF70202.1"/>
    </source>
</evidence>
<dbReference type="RefSeq" id="WP_089750869.1">
    <property type="nucleotide sequence ID" value="NZ_FOOG01000006.1"/>
</dbReference>
<evidence type="ECO:0000256" key="12">
    <source>
        <dbReference type="ARBA" id="ARBA00022801"/>
    </source>
</evidence>
<dbReference type="InterPro" id="IPR012337">
    <property type="entry name" value="RNaseH-like_sf"/>
</dbReference>
<dbReference type="Pfam" id="PF01351">
    <property type="entry name" value="RNase_HII"/>
    <property type="match status" value="1"/>
</dbReference>
<evidence type="ECO:0000256" key="14">
    <source>
        <dbReference type="HAMAP-Rule" id="MF_00052"/>
    </source>
</evidence>
<feature type="binding site" evidence="14 15">
    <location>
        <position position="77"/>
    </location>
    <ligand>
        <name>a divalent metal cation</name>
        <dbReference type="ChEBI" id="CHEBI:60240"/>
    </ligand>
</feature>
<organism evidence="18 19">
    <name type="scientific">Halobacillus alkaliphilus</name>
    <dbReference type="NCBI Taxonomy" id="396056"/>
    <lineage>
        <taxon>Bacteria</taxon>
        <taxon>Bacillati</taxon>
        <taxon>Bacillota</taxon>
        <taxon>Bacilli</taxon>
        <taxon>Bacillales</taxon>
        <taxon>Bacillaceae</taxon>
        <taxon>Halobacillus</taxon>
    </lineage>
</organism>
<dbReference type="FunFam" id="3.30.420.10:FF:000006">
    <property type="entry name" value="Ribonuclease HII"/>
    <property type="match status" value="1"/>
</dbReference>
<dbReference type="InterPro" id="IPR024567">
    <property type="entry name" value="RNase_HII/HIII_dom"/>
</dbReference>
<evidence type="ECO:0000256" key="8">
    <source>
        <dbReference type="ARBA" id="ARBA00022490"/>
    </source>
</evidence>
<evidence type="ECO:0000256" key="7">
    <source>
        <dbReference type="ARBA" id="ARBA00019179"/>
    </source>
</evidence>
<dbReference type="EMBL" id="FOOG01000006">
    <property type="protein sequence ID" value="SFF70202.1"/>
    <property type="molecule type" value="Genomic_DNA"/>
</dbReference>
<evidence type="ECO:0000259" key="17">
    <source>
        <dbReference type="PROSITE" id="PS51975"/>
    </source>
</evidence>
<dbReference type="CDD" id="cd07182">
    <property type="entry name" value="RNase_HII_bacteria_HII_like"/>
    <property type="match status" value="1"/>
</dbReference>
<keyword evidence="12 14" id="KW-0378">Hydrolase</keyword>
<dbReference type="HAMAP" id="MF_00052_B">
    <property type="entry name" value="RNase_HII_B"/>
    <property type="match status" value="1"/>
</dbReference>
<dbReference type="NCBIfam" id="NF000594">
    <property type="entry name" value="PRK00015.1-1"/>
    <property type="match status" value="1"/>
</dbReference>
<comment type="subcellular location">
    <subcellularLocation>
        <location evidence="4 14">Cytoplasm</location>
    </subcellularLocation>
</comment>
<dbReference type="GO" id="GO:0032299">
    <property type="term" value="C:ribonuclease H2 complex"/>
    <property type="evidence" value="ECO:0007669"/>
    <property type="project" value="TreeGrafter"/>
</dbReference>
<feature type="domain" description="RNase H type-2" evidence="17">
    <location>
        <begin position="71"/>
        <end position="254"/>
    </location>
</feature>
<reference evidence="19" key="1">
    <citation type="submission" date="2016-10" db="EMBL/GenBank/DDBJ databases">
        <authorList>
            <person name="Varghese N."/>
            <person name="Submissions S."/>
        </authorList>
    </citation>
    <scope>NUCLEOTIDE SEQUENCE [LARGE SCALE GENOMIC DNA]</scope>
    <source>
        <strain evidence="19">FP5</strain>
    </source>
</reference>
<evidence type="ECO:0000256" key="15">
    <source>
        <dbReference type="PROSITE-ProRule" id="PRU01319"/>
    </source>
</evidence>
<evidence type="ECO:0000313" key="19">
    <source>
        <dbReference type="Proteomes" id="UP000198897"/>
    </source>
</evidence>
<dbReference type="GO" id="GO:0043137">
    <property type="term" value="P:DNA replication, removal of RNA primer"/>
    <property type="evidence" value="ECO:0007669"/>
    <property type="project" value="TreeGrafter"/>
</dbReference>
<gene>
    <name evidence="14" type="primary">rnhB</name>
    <name evidence="18" type="ORF">SAMN05216353_10632</name>
</gene>
<dbReference type="InterPro" id="IPR001352">
    <property type="entry name" value="RNase_HII/HIII"/>
</dbReference>
<dbReference type="GO" id="GO:0030145">
    <property type="term" value="F:manganese ion binding"/>
    <property type="evidence" value="ECO:0007669"/>
    <property type="project" value="UniProtKB-UniRule"/>
</dbReference>
<keyword evidence="9 14" id="KW-0540">Nuclease</keyword>
<dbReference type="PROSITE" id="PS51975">
    <property type="entry name" value="RNASE_H_2"/>
    <property type="match status" value="1"/>
</dbReference>
<dbReference type="SUPFAM" id="SSF53098">
    <property type="entry name" value="Ribonuclease H-like"/>
    <property type="match status" value="1"/>
</dbReference>
<dbReference type="Gene3D" id="3.30.420.10">
    <property type="entry name" value="Ribonuclease H-like superfamily/Ribonuclease H"/>
    <property type="match status" value="1"/>
</dbReference>
<comment type="cofactor">
    <cofactor evidence="2">
        <name>Mg(2+)</name>
        <dbReference type="ChEBI" id="CHEBI:18420"/>
    </cofactor>
</comment>
<dbReference type="GO" id="GO:0003723">
    <property type="term" value="F:RNA binding"/>
    <property type="evidence" value="ECO:0007669"/>
    <property type="project" value="UniProtKB-UniRule"/>
</dbReference>
<dbReference type="PANTHER" id="PTHR10954">
    <property type="entry name" value="RIBONUCLEASE H2 SUBUNIT A"/>
    <property type="match status" value="1"/>
</dbReference>
<comment type="function">
    <text evidence="3 14 16">Endonuclease that specifically degrades the RNA of RNA-DNA hybrids.</text>
</comment>
<accession>A0A1I2KSZ8</accession>
<evidence type="ECO:0000256" key="2">
    <source>
        <dbReference type="ARBA" id="ARBA00001946"/>
    </source>
</evidence>
<evidence type="ECO:0000256" key="9">
    <source>
        <dbReference type="ARBA" id="ARBA00022722"/>
    </source>
</evidence>
<evidence type="ECO:0000256" key="5">
    <source>
        <dbReference type="ARBA" id="ARBA00007383"/>
    </source>
</evidence>